<feature type="region of interest" description="Disordered" evidence="4">
    <location>
        <begin position="281"/>
        <end position="312"/>
    </location>
</feature>
<evidence type="ECO:0000259" key="6">
    <source>
        <dbReference type="Pfam" id="PF17730"/>
    </source>
</evidence>
<dbReference type="PANTHER" id="PTHR21553:SF24">
    <property type="entry name" value="(E2-INDEPENDENT) E3 UBIQUITIN-CONJUGATING ENZYME FATS"/>
    <property type="match status" value="1"/>
</dbReference>
<feature type="compositionally biased region" description="Polar residues" evidence="4">
    <location>
        <begin position="282"/>
        <end position="294"/>
    </location>
</feature>
<dbReference type="AlphaFoldDB" id="A0A4W3HL34"/>
<evidence type="ECO:0008006" key="9">
    <source>
        <dbReference type="Google" id="ProtNLM"/>
    </source>
</evidence>
<dbReference type="GO" id="GO:0005813">
    <property type="term" value="C:centrosome"/>
    <property type="evidence" value="ECO:0007669"/>
    <property type="project" value="UniProtKB-SubCell"/>
</dbReference>
<dbReference type="InterPro" id="IPR041179">
    <property type="entry name" value="C10orf90_N"/>
</dbReference>
<dbReference type="Proteomes" id="UP000314986">
    <property type="component" value="Unassembled WGS sequence"/>
</dbReference>
<proteinExistence type="predicted"/>
<dbReference type="GO" id="GO:0046599">
    <property type="term" value="P:regulation of centriole replication"/>
    <property type="evidence" value="ECO:0007669"/>
    <property type="project" value="TreeGrafter"/>
</dbReference>
<evidence type="ECO:0000256" key="1">
    <source>
        <dbReference type="ARBA" id="ARBA00004300"/>
    </source>
</evidence>
<evidence type="ECO:0000256" key="3">
    <source>
        <dbReference type="ARBA" id="ARBA00023212"/>
    </source>
</evidence>
<evidence type="ECO:0000313" key="8">
    <source>
        <dbReference type="Proteomes" id="UP000314986"/>
    </source>
</evidence>
<protein>
    <recommendedName>
        <fullName evidence="9">ALMS motif domain-containing protein</fullName>
    </recommendedName>
</protein>
<evidence type="ECO:0000313" key="7">
    <source>
        <dbReference type="Ensembl" id="ENSCMIP00000016786.1"/>
    </source>
</evidence>
<reference evidence="7" key="4">
    <citation type="submission" date="2025-08" db="UniProtKB">
        <authorList>
            <consortium name="Ensembl"/>
        </authorList>
    </citation>
    <scope>IDENTIFICATION</scope>
</reference>
<feature type="compositionally biased region" description="Basic and acidic residues" evidence="4">
    <location>
        <begin position="300"/>
        <end position="312"/>
    </location>
</feature>
<reference evidence="7" key="5">
    <citation type="submission" date="2025-09" db="UniProtKB">
        <authorList>
            <consortium name="Ensembl"/>
        </authorList>
    </citation>
    <scope>IDENTIFICATION</scope>
</reference>
<keyword evidence="3" id="KW-0206">Cytoskeleton</keyword>
<keyword evidence="2" id="KW-0963">Cytoplasm</keyword>
<dbReference type="GO" id="GO:0005814">
    <property type="term" value="C:centriole"/>
    <property type="evidence" value="ECO:0007669"/>
    <property type="project" value="TreeGrafter"/>
</dbReference>
<dbReference type="Ensembl" id="ENSCMIT00000017119.1">
    <property type="protein sequence ID" value="ENSCMIP00000016786.1"/>
    <property type="gene ID" value="ENSCMIG00000008060.1"/>
</dbReference>
<dbReference type="PANTHER" id="PTHR21553">
    <property type="entry name" value="ALMS1-RELATED"/>
    <property type="match status" value="1"/>
</dbReference>
<dbReference type="Pfam" id="PF15309">
    <property type="entry name" value="ALMS_motif"/>
    <property type="match status" value="1"/>
</dbReference>
<organism evidence="7 8">
    <name type="scientific">Callorhinchus milii</name>
    <name type="common">Ghost shark</name>
    <dbReference type="NCBI Taxonomy" id="7868"/>
    <lineage>
        <taxon>Eukaryota</taxon>
        <taxon>Metazoa</taxon>
        <taxon>Chordata</taxon>
        <taxon>Craniata</taxon>
        <taxon>Vertebrata</taxon>
        <taxon>Chondrichthyes</taxon>
        <taxon>Holocephali</taxon>
        <taxon>Chimaeriformes</taxon>
        <taxon>Callorhinchidae</taxon>
        <taxon>Callorhinchus</taxon>
    </lineage>
</organism>
<evidence type="ECO:0000256" key="2">
    <source>
        <dbReference type="ARBA" id="ARBA00022490"/>
    </source>
</evidence>
<evidence type="ECO:0000259" key="5">
    <source>
        <dbReference type="Pfam" id="PF15309"/>
    </source>
</evidence>
<feature type="domain" description="ALMS motif" evidence="5">
    <location>
        <begin position="320"/>
        <end position="446"/>
    </location>
</feature>
<dbReference type="GeneTree" id="ENSGT00940000153123"/>
<reference evidence="8" key="1">
    <citation type="journal article" date="2006" name="Science">
        <title>Ancient noncoding elements conserved in the human genome.</title>
        <authorList>
            <person name="Venkatesh B."/>
            <person name="Kirkness E.F."/>
            <person name="Loh Y.H."/>
            <person name="Halpern A.L."/>
            <person name="Lee A.P."/>
            <person name="Johnson J."/>
            <person name="Dandona N."/>
            <person name="Viswanathan L.D."/>
            <person name="Tay A."/>
            <person name="Venter J.C."/>
            <person name="Strausberg R.L."/>
            <person name="Brenner S."/>
        </authorList>
    </citation>
    <scope>NUCLEOTIDE SEQUENCE [LARGE SCALE GENOMIC DNA]</scope>
</reference>
<dbReference type="InterPro" id="IPR029299">
    <property type="entry name" value="ALMS_motif"/>
</dbReference>
<accession>A0A4W3HL34</accession>
<dbReference type="Pfam" id="PF17730">
    <property type="entry name" value="Centro_C10orf90"/>
    <property type="match status" value="1"/>
</dbReference>
<dbReference type="GO" id="GO:0008017">
    <property type="term" value="F:microtubule binding"/>
    <property type="evidence" value="ECO:0007669"/>
    <property type="project" value="TreeGrafter"/>
</dbReference>
<reference evidence="8" key="3">
    <citation type="journal article" date="2014" name="Nature">
        <title>Elephant shark genome provides unique insights into gnathostome evolution.</title>
        <authorList>
            <consortium name="International Elephant Shark Genome Sequencing Consortium"/>
            <person name="Venkatesh B."/>
            <person name="Lee A.P."/>
            <person name="Ravi V."/>
            <person name="Maurya A.K."/>
            <person name="Lian M.M."/>
            <person name="Swann J.B."/>
            <person name="Ohta Y."/>
            <person name="Flajnik M.F."/>
            <person name="Sutoh Y."/>
            <person name="Kasahara M."/>
            <person name="Hoon S."/>
            <person name="Gangu V."/>
            <person name="Roy S.W."/>
            <person name="Irimia M."/>
            <person name="Korzh V."/>
            <person name="Kondrychyn I."/>
            <person name="Lim Z.W."/>
            <person name="Tay B.H."/>
            <person name="Tohari S."/>
            <person name="Kong K.W."/>
            <person name="Ho S."/>
            <person name="Lorente-Galdos B."/>
            <person name="Quilez J."/>
            <person name="Marques-Bonet T."/>
            <person name="Raney B.J."/>
            <person name="Ingham P.W."/>
            <person name="Tay A."/>
            <person name="Hillier L.W."/>
            <person name="Minx P."/>
            <person name="Boehm T."/>
            <person name="Wilson R.K."/>
            <person name="Brenner S."/>
            <person name="Warren W.C."/>
        </authorList>
    </citation>
    <scope>NUCLEOTIDE SEQUENCE [LARGE SCALE GENOMIC DNA]</scope>
</reference>
<sequence length="504" mass="56425">MPNKEIIMASTFGISPLKKDAKEEPFYASPLCLNLARAELSNQPLRNQSSFLDTAQLTALPTIATQRNVRGSIVCGTKGKASMKHRKGFSSITITARKIINPVNKSPKPANAAITDNECFLKINNRHSEILLSNNKDNLQLSATHPHSVLSCAHIKVLPQSSNSIYYYDKSLLVALDLPTNNNVAGLLQKSALSLKLSCTSSKVSADGGSGTLNLISLNTRPKRKVTFIVFEKSKVKAPSATLADNGFTKHQMSTVVDKKIPNCRVNLNGERKNTERECRQESTLSMVTKSATESPAVRGGEDKHSGLTSEHEKTPLRLLTLREALELHKPDFISRSQKRIEQLILKAEQRKVQLLEPAMEKTKHPGSPPDHTMSLSPTKKRQFTVPHPLSDNLFKPKERVIPEKEMQMRSKRIYNKLPEVKKKKEDEKKKAISQTNRLRAELFKKVRLPCKNILGNSHLSKIDFKASPLNYCFSPEITWSDTTEKHRLCAIIIARKHSPRLLD</sequence>
<feature type="domain" description="Centrosomal protein C10orf90 N-terminal" evidence="6">
    <location>
        <begin position="142"/>
        <end position="225"/>
    </location>
</feature>
<keyword evidence="8" id="KW-1185">Reference proteome</keyword>
<dbReference type="InParanoid" id="A0A4W3HL34"/>
<evidence type="ECO:0000256" key="4">
    <source>
        <dbReference type="SAM" id="MobiDB-lite"/>
    </source>
</evidence>
<reference evidence="8" key="2">
    <citation type="journal article" date="2007" name="PLoS Biol.">
        <title>Survey sequencing and comparative analysis of the elephant shark (Callorhinchus milii) genome.</title>
        <authorList>
            <person name="Venkatesh B."/>
            <person name="Kirkness E.F."/>
            <person name="Loh Y.H."/>
            <person name="Halpern A.L."/>
            <person name="Lee A.P."/>
            <person name="Johnson J."/>
            <person name="Dandona N."/>
            <person name="Viswanathan L.D."/>
            <person name="Tay A."/>
            <person name="Venter J.C."/>
            <person name="Strausberg R.L."/>
            <person name="Brenner S."/>
        </authorList>
    </citation>
    <scope>NUCLEOTIDE SEQUENCE [LARGE SCALE GENOMIC DNA]</scope>
</reference>
<name>A0A4W3HL34_CALMI</name>
<comment type="subcellular location">
    <subcellularLocation>
        <location evidence="1">Cytoplasm</location>
        <location evidence="1">Cytoskeleton</location>
        <location evidence="1">Microtubule organizing center</location>
        <location evidence="1">Centrosome</location>
    </subcellularLocation>
</comment>
<dbReference type="GO" id="GO:0005829">
    <property type="term" value="C:cytosol"/>
    <property type="evidence" value="ECO:0007669"/>
    <property type="project" value="TreeGrafter"/>
</dbReference>